<feature type="chain" id="PRO_5045151920" evidence="1">
    <location>
        <begin position="26"/>
        <end position="392"/>
    </location>
</feature>
<protein>
    <submittedName>
        <fullName evidence="3">Glycosyltransferase</fullName>
        <ecNumber evidence="3">2.4.-.-</ecNumber>
    </submittedName>
</protein>
<feature type="domain" description="Glycosyl transferase family 1" evidence="2">
    <location>
        <begin position="206"/>
        <end position="365"/>
    </location>
</feature>
<dbReference type="RefSeq" id="WP_317489010.1">
    <property type="nucleotide sequence ID" value="NZ_CP136051.1"/>
</dbReference>
<name>A0ABZ0IMM1_9BACT</name>
<dbReference type="SUPFAM" id="SSF53756">
    <property type="entry name" value="UDP-Glycosyltransferase/glycogen phosphorylase"/>
    <property type="match status" value="1"/>
</dbReference>
<reference evidence="3 4" key="1">
    <citation type="journal article" date="2023" name="Microbiol. Resour. Announc.">
        <title>Complete Genome Sequence of Imperialibacter roseus strain P4T.</title>
        <authorList>
            <person name="Tizabi D.R."/>
            <person name="Bachvaroff T."/>
            <person name="Hill R.T."/>
        </authorList>
    </citation>
    <scope>NUCLEOTIDE SEQUENCE [LARGE SCALE GENOMIC DNA]</scope>
    <source>
        <strain evidence="3 4">P4T</strain>
    </source>
</reference>
<evidence type="ECO:0000259" key="2">
    <source>
        <dbReference type="Pfam" id="PF00534"/>
    </source>
</evidence>
<proteinExistence type="predicted"/>
<keyword evidence="3" id="KW-0328">Glycosyltransferase</keyword>
<keyword evidence="4" id="KW-1185">Reference proteome</keyword>
<sequence>MTQIKKTPLRILWIAPYPSNPSAHAAPWVTSLAQALVTSGEAELTILSTSPTLAAADIEIKKDGYKVVLLKTLSPKLDIVTFYFFRILTLRRWLKKNVQLFDLVHIHGTEHQFEIAASNLGIPTVVSIQGLLFKYYSRLPEAISSKKAIWALGSLYERFGIKNHSNFICRTHWDTSSVQALNPRAKIFIAWEMIREEFFIDEDIAFTDNESILFLGGLNSIKGIKEALLSFDSIAQASSLKLNIFGDGDTRGLENLIATMELVNCKPGVNIFHMGRAGAKQIVDEMKKSRLLLHPSYIDNSPNSICEAQVVGLPVVATNVGGVSSLINQVETGILVELEVLSIVDGIKMIIDDKPLSERISKNSRYLARQRHNPNTVRRDYLSIYSKLLTHA</sequence>
<dbReference type="Proteomes" id="UP001302349">
    <property type="component" value="Chromosome"/>
</dbReference>
<evidence type="ECO:0000313" key="3">
    <source>
        <dbReference type="EMBL" id="WOK06283.1"/>
    </source>
</evidence>
<keyword evidence="1" id="KW-0732">Signal</keyword>
<dbReference type="Gene3D" id="3.40.50.2000">
    <property type="entry name" value="Glycogen Phosphorylase B"/>
    <property type="match status" value="2"/>
</dbReference>
<accession>A0ABZ0IMM1</accession>
<dbReference type="CDD" id="cd03801">
    <property type="entry name" value="GT4_PimA-like"/>
    <property type="match status" value="1"/>
</dbReference>
<keyword evidence="3" id="KW-0808">Transferase</keyword>
<feature type="signal peptide" evidence="1">
    <location>
        <begin position="1"/>
        <end position="25"/>
    </location>
</feature>
<evidence type="ECO:0000256" key="1">
    <source>
        <dbReference type="SAM" id="SignalP"/>
    </source>
</evidence>
<evidence type="ECO:0000313" key="4">
    <source>
        <dbReference type="Proteomes" id="UP001302349"/>
    </source>
</evidence>
<gene>
    <name evidence="3" type="ORF">RT717_24725</name>
</gene>
<dbReference type="EMBL" id="CP136051">
    <property type="protein sequence ID" value="WOK06283.1"/>
    <property type="molecule type" value="Genomic_DNA"/>
</dbReference>
<dbReference type="EC" id="2.4.-.-" evidence="3"/>
<organism evidence="3 4">
    <name type="scientific">Imperialibacter roseus</name>
    <dbReference type="NCBI Taxonomy" id="1324217"/>
    <lineage>
        <taxon>Bacteria</taxon>
        <taxon>Pseudomonadati</taxon>
        <taxon>Bacteroidota</taxon>
        <taxon>Cytophagia</taxon>
        <taxon>Cytophagales</taxon>
        <taxon>Flammeovirgaceae</taxon>
        <taxon>Imperialibacter</taxon>
    </lineage>
</organism>
<dbReference type="PANTHER" id="PTHR12526">
    <property type="entry name" value="GLYCOSYLTRANSFERASE"/>
    <property type="match status" value="1"/>
</dbReference>
<dbReference type="Pfam" id="PF00534">
    <property type="entry name" value="Glycos_transf_1"/>
    <property type="match status" value="1"/>
</dbReference>
<dbReference type="InterPro" id="IPR001296">
    <property type="entry name" value="Glyco_trans_1"/>
</dbReference>
<dbReference type="GO" id="GO:0016757">
    <property type="term" value="F:glycosyltransferase activity"/>
    <property type="evidence" value="ECO:0007669"/>
    <property type="project" value="UniProtKB-KW"/>
</dbReference>